<accession>A0AAV3PSL4</accession>
<dbReference type="EMBL" id="BAABME010018499">
    <property type="protein sequence ID" value="GAA0154048.1"/>
    <property type="molecule type" value="Genomic_DNA"/>
</dbReference>
<evidence type="ECO:0000313" key="2">
    <source>
        <dbReference type="Proteomes" id="UP001454036"/>
    </source>
</evidence>
<comment type="caution">
    <text evidence="1">The sequence shown here is derived from an EMBL/GenBank/DDBJ whole genome shotgun (WGS) entry which is preliminary data.</text>
</comment>
<sequence length="271" mass="29948">MDFPKDQISSLLDQGLSNSAQMLGCFLVSSSSVSAETSPHLKAENLVLLGDALVKEKEFKRAVHMFKQALHYQKLIPKPTTTRSSLSATSRLSSPNSFSISGINENEVKFKIASSLYALSDNRAALLEMEGIPSKARTFQMNLLMGKLYHGAKHTRSAVTSYKECLRNCPYAMEAIVALAELGVSSKDIISLLSQTHNRTGKPPFDQLDSSRWLQPFHIARINRMEIQSIPIPVASSPNHKLLRLNPPLTTPIKYHHTATSTSNNQCSLLI</sequence>
<name>A0AAV3PSL4_LITER</name>
<organism evidence="1 2">
    <name type="scientific">Lithospermum erythrorhizon</name>
    <name type="common">Purple gromwell</name>
    <name type="synonym">Lithospermum officinale var. erythrorhizon</name>
    <dbReference type="NCBI Taxonomy" id="34254"/>
    <lineage>
        <taxon>Eukaryota</taxon>
        <taxon>Viridiplantae</taxon>
        <taxon>Streptophyta</taxon>
        <taxon>Embryophyta</taxon>
        <taxon>Tracheophyta</taxon>
        <taxon>Spermatophyta</taxon>
        <taxon>Magnoliopsida</taxon>
        <taxon>eudicotyledons</taxon>
        <taxon>Gunneridae</taxon>
        <taxon>Pentapetalae</taxon>
        <taxon>asterids</taxon>
        <taxon>lamiids</taxon>
        <taxon>Boraginales</taxon>
        <taxon>Boraginaceae</taxon>
        <taxon>Boraginoideae</taxon>
        <taxon>Lithospermeae</taxon>
        <taxon>Lithospermum</taxon>
    </lineage>
</organism>
<evidence type="ECO:0000313" key="1">
    <source>
        <dbReference type="EMBL" id="GAA0154048.1"/>
    </source>
</evidence>
<keyword evidence="1" id="KW-0436">Ligase</keyword>
<dbReference type="Gene3D" id="1.25.40.10">
    <property type="entry name" value="Tetratricopeptide repeat domain"/>
    <property type="match status" value="1"/>
</dbReference>
<reference evidence="1 2" key="1">
    <citation type="submission" date="2024-01" db="EMBL/GenBank/DDBJ databases">
        <title>The complete chloroplast genome sequence of Lithospermum erythrorhizon: insights into the phylogenetic relationship among Boraginaceae species and the maternal lineages of purple gromwells.</title>
        <authorList>
            <person name="Okada T."/>
            <person name="Watanabe K."/>
        </authorList>
    </citation>
    <scope>NUCLEOTIDE SEQUENCE [LARGE SCALE GENOMIC DNA]</scope>
</reference>
<dbReference type="AlphaFoldDB" id="A0AAV3PSL4"/>
<proteinExistence type="predicted"/>
<dbReference type="SUPFAM" id="SSF48452">
    <property type="entry name" value="TPR-like"/>
    <property type="match status" value="1"/>
</dbReference>
<dbReference type="Proteomes" id="UP001454036">
    <property type="component" value="Unassembled WGS sequence"/>
</dbReference>
<protein>
    <submittedName>
        <fullName evidence="1">Ubiquitin-protein ligase</fullName>
    </submittedName>
</protein>
<gene>
    <name evidence="1" type="ORF">LIER_37793</name>
</gene>
<dbReference type="InterPro" id="IPR011990">
    <property type="entry name" value="TPR-like_helical_dom_sf"/>
</dbReference>
<dbReference type="GO" id="GO:0016874">
    <property type="term" value="F:ligase activity"/>
    <property type="evidence" value="ECO:0007669"/>
    <property type="project" value="UniProtKB-KW"/>
</dbReference>
<keyword evidence="2" id="KW-1185">Reference proteome</keyword>